<dbReference type="Proteomes" id="UP001176521">
    <property type="component" value="Unassembled WGS sequence"/>
</dbReference>
<evidence type="ECO:0000256" key="6">
    <source>
        <dbReference type="ARBA" id="ARBA00022670"/>
    </source>
</evidence>
<dbReference type="GO" id="GO:0004177">
    <property type="term" value="F:aminopeptidase activity"/>
    <property type="evidence" value="ECO:0007669"/>
    <property type="project" value="UniProtKB-KW"/>
</dbReference>
<evidence type="ECO:0000256" key="5">
    <source>
        <dbReference type="ARBA" id="ARBA00022490"/>
    </source>
</evidence>
<comment type="subcellular location">
    <subcellularLocation>
        <location evidence="2">Cytoplasm</location>
    </subcellularLocation>
</comment>
<comment type="catalytic activity">
    <reaction evidence="1 8">
        <text>Release of N-terminal proline from a peptide.</text>
        <dbReference type="EC" id="3.4.11.5"/>
    </reaction>
</comment>
<keyword evidence="7 8" id="KW-0378">Hydrolase</keyword>
<dbReference type="GO" id="GO:0006508">
    <property type="term" value="P:proteolysis"/>
    <property type="evidence" value="ECO:0007669"/>
    <property type="project" value="UniProtKB-KW"/>
</dbReference>
<evidence type="ECO:0000256" key="1">
    <source>
        <dbReference type="ARBA" id="ARBA00001585"/>
    </source>
</evidence>
<evidence type="ECO:0000256" key="2">
    <source>
        <dbReference type="ARBA" id="ARBA00004496"/>
    </source>
</evidence>
<dbReference type="InterPro" id="IPR005944">
    <property type="entry name" value="Pro_iminopeptidase"/>
</dbReference>
<keyword evidence="4 8" id="KW-0031">Aminopeptidase</keyword>
<dbReference type="PANTHER" id="PTHR43722:SF1">
    <property type="entry name" value="PROLINE IMINOPEPTIDASE"/>
    <property type="match status" value="1"/>
</dbReference>
<gene>
    <name evidence="11" type="ORF">OC842_005528</name>
</gene>
<sequence>MSEPTAVPTAAAVDPAPAPAAASAEAQPAITVDAVPDSAAAPAPEPAPLAAPAPAPEPTAWPSTEAATQPEAEAQAVQVQQPKDTSNSSGGGGAFSRFRKRLSFIGGGNSGASGKSSKKNAASAPAPEAAPEAPAQGQAQAQAQAPAPAQNQAATEEETEQAPAVPKKDSSVPKRKPSTTRKAVPPTSLGGAAAAVAVAAAAPAAASAASTAPAEYLDPTLFDPSARSLQGPKPSLRELYPPIEPYASGTLSVDGGLHSIYWELSGKKGGKPVVFLHGGPGGGTGPDDRRWFDPSVYQVLVFDQRGSGRSTPSASLEKNDTWSLVNDIEQLRVHVAGAPEKWHVFGGSWGSTLSLAYAQTHPERVSALILRGIFTLRRSELLFFYQEGTSHIYPDLFAPYRDHIPAGEERADLIAAYYRRLTSEDEGVRLEAAKRWSQWEDGTCRLYVPAEALAKGDSDKFARIECHFFQHAGFFPSDGHLLSAPQLAKIAHIPTTIVQGRYDVVCPAQSAHDLHEGLKRAGNATHTYVVVPDAGHSAKEPGIRDALVRACDAYRSV</sequence>
<feature type="compositionally biased region" description="Low complexity" evidence="9">
    <location>
        <begin position="60"/>
        <end position="88"/>
    </location>
</feature>
<feature type="compositionally biased region" description="Pro residues" evidence="9">
    <location>
        <begin position="43"/>
        <end position="59"/>
    </location>
</feature>
<evidence type="ECO:0000256" key="8">
    <source>
        <dbReference type="RuleBase" id="RU003421"/>
    </source>
</evidence>
<evidence type="ECO:0000256" key="9">
    <source>
        <dbReference type="SAM" id="MobiDB-lite"/>
    </source>
</evidence>
<feature type="compositionally biased region" description="Low complexity" evidence="9">
    <location>
        <begin position="112"/>
        <end position="154"/>
    </location>
</feature>
<dbReference type="InterPro" id="IPR002410">
    <property type="entry name" value="Peptidase_S33"/>
</dbReference>
<keyword evidence="12" id="KW-1185">Reference proteome</keyword>
<evidence type="ECO:0000256" key="7">
    <source>
        <dbReference type="ARBA" id="ARBA00022801"/>
    </source>
</evidence>
<evidence type="ECO:0000256" key="4">
    <source>
        <dbReference type="ARBA" id="ARBA00022438"/>
    </source>
</evidence>
<organism evidence="11 12">
    <name type="scientific">Tilletia horrida</name>
    <dbReference type="NCBI Taxonomy" id="155126"/>
    <lineage>
        <taxon>Eukaryota</taxon>
        <taxon>Fungi</taxon>
        <taxon>Dikarya</taxon>
        <taxon>Basidiomycota</taxon>
        <taxon>Ustilaginomycotina</taxon>
        <taxon>Exobasidiomycetes</taxon>
        <taxon>Tilletiales</taxon>
        <taxon>Tilletiaceae</taxon>
        <taxon>Tilletia</taxon>
    </lineage>
</organism>
<evidence type="ECO:0000256" key="3">
    <source>
        <dbReference type="ARBA" id="ARBA00010088"/>
    </source>
</evidence>
<keyword evidence="5" id="KW-0963">Cytoplasm</keyword>
<proteinExistence type="inferred from homology"/>
<dbReference type="EMBL" id="JAPDMQ010000402">
    <property type="protein sequence ID" value="KAK0525357.1"/>
    <property type="molecule type" value="Genomic_DNA"/>
</dbReference>
<dbReference type="GO" id="GO:0005737">
    <property type="term" value="C:cytoplasm"/>
    <property type="evidence" value="ECO:0007669"/>
    <property type="project" value="UniProtKB-SubCell"/>
</dbReference>
<comment type="caution">
    <text evidence="11">The sequence shown here is derived from an EMBL/GenBank/DDBJ whole genome shotgun (WGS) entry which is preliminary data.</text>
</comment>
<dbReference type="InterPro" id="IPR000073">
    <property type="entry name" value="AB_hydrolase_1"/>
</dbReference>
<evidence type="ECO:0000313" key="11">
    <source>
        <dbReference type="EMBL" id="KAK0525357.1"/>
    </source>
</evidence>
<dbReference type="Pfam" id="PF00561">
    <property type="entry name" value="Abhydrolase_1"/>
    <property type="match status" value="1"/>
</dbReference>
<comment type="similarity">
    <text evidence="3 8">Belongs to the peptidase S33 family.</text>
</comment>
<feature type="compositionally biased region" description="Low complexity" evidence="9">
    <location>
        <begin position="1"/>
        <end position="29"/>
    </location>
</feature>
<dbReference type="NCBIfam" id="TIGR01249">
    <property type="entry name" value="pro_imino_pep_1"/>
    <property type="match status" value="1"/>
</dbReference>
<keyword evidence="6 8" id="KW-0645">Protease</keyword>
<dbReference type="AlphaFoldDB" id="A0AAN6GC44"/>
<name>A0AAN6GC44_9BASI</name>
<dbReference type="InterPro" id="IPR029058">
    <property type="entry name" value="AB_hydrolase_fold"/>
</dbReference>
<dbReference type="EC" id="3.4.11.5" evidence="8"/>
<feature type="domain" description="AB hydrolase-1" evidence="10">
    <location>
        <begin position="271"/>
        <end position="538"/>
    </location>
</feature>
<reference evidence="11" key="1">
    <citation type="journal article" date="2023" name="PhytoFront">
        <title>Draft Genome Resources of Seven Strains of Tilletia horrida, Causal Agent of Kernel Smut of Rice.</title>
        <authorList>
            <person name="Khanal S."/>
            <person name="Antony Babu S."/>
            <person name="Zhou X.G."/>
        </authorList>
    </citation>
    <scope>NUCLEOTIDE SEQUENCE</scope>
    <source>
        <strain evidence="11">TX3</strain>
    </source>
</reference>
<feature type="region of interest" description="Disordered" evidence="9">
    <location>
        <begin position="1"/>
        <end position="187"/>
    </location>
</feature>
<accession>A0AAN6GC44</accession>
<protein>
    <recommendedName>
        <fullName evidence="8">Proline iminopeptidase</fullName>
        <ecNumber evidence="8">3.4.11.5</ecNumber>
    </recommendedName>
</protein>
<dbReference type="Gene3D" id="3.40.50.1820">
    <property type="entry name" value="alpha/beta hydrolase"/>
    <property type="match status" value="1"/>
</dbReference>
<dbReference type="SUPFAM" id="SSF53474">
    <property type="entry name" value="alpha/beta-Hydrolases"/>
    <property type="match status" value="1"/>
</dbReference>
<evidence type="ECO:0000259" key="10">
    <source>
        <dbReference type="Pfam" id="PF00561"/>
    </source>
</evidence>
<dbReference type="PANTHER" id="PTHR43722">
    <property type="entry name" value="PROLINE IMINOPEPTIDASE"/>
    <property type="match status" value="1"/>
</dbReference>
<dbReference type="PRINTS" id="PR00111">
    <property type="entry name" value="ABHYDROLASE"/>
</dbReference>
<dbReference type="PRINTS" id="PR00793">
    <property type="entry name" value="PROAMNOPTASE"/>
</dbReference>
<evidence type="ECO:0000313" key="12">
    <source>
        <dbReference type="Proteomes" id="UP001176521"/>
    </source>
</evidence>